<evidence type="ECO:0000313" key="9">
    <source>
        <dbReference type="Proteomes" id="UP000729290"/>
    </source>
</evidence>
<keyword evidence="9" id="KW-1185">Reference proteome</keyword>
<feature type="transmembrane region" description="Helical" evidence="7">
    <location>
        <begin position="281"/>
        <end position="304"/>
    </location>
</feature>
<evidence type="ECO:0000256" key="1">
    <source>
        <dbReference type="ARBA" id="ARBA00004141"/>
    </source>
</evidence>
<evidence type="ECO:0000256" key="7">
    <source>
        <dbReference type="SAM" id="Phobius"/>
    </source>
</evidence>
<comment type="caution">
    <text evidence="8">The sequence shown here is derived from an EMBL/GenBank/DDBJ whole genome shotgun (WGS) entry which is preliminary data.</text>
</comment>
<dbReference type="Pfam" id="PF03547">
    <property type="entry name" value="Mem_trans"/>
    <property type="match status" value="1"/>
</dbReference>
<feature type="transmembrane region" description="Helical" evidence="7">
    <location>
        <begin position="157"/>
        <end position="181"/>
    </location>
</feature>
<feature type="transmembrane region" description="Helical" evidence="7">
    <location>
        <begin position="6"/>
        <end position="26"/>
    </location>
</feature>
<dbReference type="RefSeq" id="WP_205132297.1">
    <property type="nucleotide sequence ID" value="NZ_JACSNT010000001.1"/>
</dbReference>
<evidence type="ECO:0000256" key="6">
    <source>
        <dbReference type="ARBA" id="ARBA00023136"/>
    </source>
</evidence>
<name>A0ABS2G5S4_9FIRM</name>
<dbReference type="PANTHER" id="PTHR36838">
    <property type="entry name" value="AUXIN EFFLUX CARRIER FAMILY PROTEIN"/>
    <property type="match status" value="1"/>
</dbReference>
<keyword evidence="3" id="KW-1003">Cell membrane</keyword>
<evidence type="ECO:0000256" key="4">
    <source>
        <dbReference type="ARBA" id="ARBA00022692"/>
    </source>
</evidence>
<feature type="transmembrane region" description="Helical" evidence="7">
    <location>
        <begin position="120"/>
        <end position="145"/>
    </location>
</feature>
<dbReference type="InterPro" id="IPR004776">
    <property type="entry name" value="Mem_transp_PIN-like"/>
</dbReference>
<comment type="subcellular location">
    <subcellularLocation>
        <location evidence="1">Membrane</location>
        <topology evidence="1">Multi-pass membrane protein</topology>
    </subcellularLocation>
</comment>
<keyword evidence="5 7" id="KW-1133">Transmembrane helix</keyword>
<evidence type="ECO:0000256" key="3">
    <source>
        <dbReference type="ARBA" id="ARBA00022475"/>
    </source>
</evidence>
<feature type="transmembrane region" description="Helical" evidence="7">
    <location>
        <begin position="250"/>
        <end position="269"/>
    </location>
</feature>
<feature type="transmembrane region" description="Helical" evidence="7">
    <location>
        <begin position="222"/>
        <end position="244"/>
    </location>
</feature>
<sequence length="305" mass="33660">MEGILIKAFGFLFMILLGYVLKRIGLFSAKDGDVIAKLVLKVTLPMAIISNFASLQFQPSHLIPIAMGFATNFVVIGLVLILTRKMAPARRGFFLINGAGYNLGLCVLPYLQSFFPPESVGIICMFDVSNAMMCFGITFTIAMIVAGGEHKPTKKEIAHILFSSVPFVTYLVMIVMAVLNLHFFTPVYTVAGMIGQANPFLAMFLIGLLFEVKFERSQVRDMVEVICIRFSTAILFALFFYFCLPVPLEYRRILALVVFGPILSVGPVYTERCGYSRSVAAVLNSIMLPVSLFVITVLLVVMGIS</sequence>
<dbReference type="PANTHER" id="PTHR36838:SF3">
    <property type="entry name" value="TRANSPORTER AUXIN EFFLUX CARRIER EC FAMILY"/>
    <property type="match status" value="1"/>
</dbReference>
<keyword evidence="4 7" id="KW-0812">Transmembrane</keyword>
<proteinExistence type="predicted"/>
<reference evidence="8 9" key="1">
    <citation type="journal article" date="2021" name="Sci. Rep.">
        <title>The distribution of antibiotic resistance genes in chicken gut microbiota commensals.</title>
        <authorList>
            <person name="Juricova H."/>
            <person name="Matiasovicova J."/>
            <person name="Kubasova T."/>
            <person name="Cejkova D."/>
            <person name="Rychlik I."/>
        </authorList>
    </citation>
    <scope>NUCLEOTIDE SEQUENCE [LARGE SCALE GENOMIC DNA]</scope>
    <source>
        <strain evidence="8 9">An431b</strain>
    </source>
</reference>
<evidence type="ECO:0000256" key="2">
    <source>
        <dbReference type="ARBA" id="ARBA00022448"/>
    </source>
</evidence>
<feature type="transmembrane region" description="Helical" evidence="7">
    <location>
        <begin position="94"/>
        <end position="114"/>
    </location>
</feature>
<organism evidence="8 9">
    <name type="scientific">Anaerotignum lactatifermentans</name>
    <dbReference type="NCBI Taxonomy" id="160404"/>
    <lineage>
        <taxon>Bacteria</taxon>
        <taxon>Bacillati</taxon>
        <taxon>Bacillota</taxon>
        <taxon>Clostridia</taxon>
        <taxon>Lachnospirales</taxon>
        <taxon>Anaerotignaceae</taxon>
        <taxon>Anaerotignum</taxon>
    </lineage>
</organism>
<feature type="transmembrane region" description="Helical" evidence="7">
    <location>
        <begin position="38"/>
        <end position="57"/>
    </location>
</feature>
<dbReference type="EMBL" id="JACSNV010000001">
    <property type="protein sequence ID" value="MBM6876796.1"/>
    <property type="molecule type" value="Genomic_DNA"/>
</dbReference>
<feature type="transmembrane region" description="Helical" evidence="7">
    <location>
        <begin position="63"/>
        <end position="82"/>
    </location>
</feature>
<feature type="transmembrane region" description="Helical" evidence="7">
    <location>
        <begin position="187"/>
        <end position="210"/>
    </location>
</feature>
<dbReference type="Proteomes" id="UP000729290">
    <property type="component" value="Unassembled WGS sequence"/>
</dbReference>
<gene>
    <name evidence="8" type="ORF">H9X83_01290</name>
</gene>
<evidence type="ECO:0000256" key="5">
    <source>
        <dbReference type="ARBA" id="ARBA00022989"/>
    </source>
</evidence>
<protein>
    <submittedName>
        <fullName evidence="8">AEC family transporter</fullName>
    </submittedName>
</protein>
<evidence type="ECO:0000313" key="8">
    <source>
        <dbReference type="EMBL" id="MBM6876796.1"/>
    </source>
</evidence>
<accession>A0ABS2G5S4</accession>
<keyword evidence="6 7" id="KW-0472">Membrane</keyword>
<keyword evidence="2" id="KW-0813">Transport</keyword>